<organism evidence="2 3">
    <name type="scientific">Araneus ventricosus</name>
    <name type="common">Orbweaver spider</name>
    <name type="synonym">Epeira ventricosa</name>
    <dbReference type="NCBI Taxonomy" id="182803"/>
    <lineage>
        <taxon>Eukaryota</taxon>
        <taxon>Metazoa</taxon>
        <taxon>Ecdysozoa</taxon>
        <taxon>Arthropoda</taxon>
        <taxon>Chelicerata</taxon>
        <taxon>Arachnida</taxon>
        <taxon>Araneae</taxon>
        <taxon>Araneomorphae</taxon>
        <taxon>Entelegynae</taxon>
        <taxon>Araneoidea</taxon>
        <taxon>Araneidae</taxon>
        <taxon>Araneus</taxon>
    </lineage>
</organism>
<reference evidence="2 3" key="1">
    <citation type="journal article" date="2019" name="Sci. Rep.">
        <title>Orb-weaving spider Araneus ventricosus genome elucidates the spidroin gene catalogue.</title>
        <authorList>
            <person name="Kono N."/>
            <person name="Nakamura H."/>
            <person name="Ohtoshi R."/>
            <person name="Moran D.A.P."/>
            <person name="Shinohara A."/>
            <person name="Yoshida Y."/>
            <person name="Fujiwara M."/>
            <person name="Mori M."/>
            <person name="Tomita M."/>
            <person name="Arakawa K."/>
        </authorList>
    </citation>
    <scope>NUCLEOTIDE SEQUENCE [LARGE SCALE GENOMIC DNA]</scope>
</reference>
<evidence type="ECO:0000313" key="3">
    <source>
        <dbReference type="Proteomes" id="UP000499080"/>
    </source>
</evidence>
<accession>A0A4Y2PMF7</accession>
<dbReference type="EMBL" id="BGPR01011429">
    <property type="protein sequence ID" value="GBN51306.1"/>
    <property type="molecule type" value="Genomic_DNA"/>
</dbReference>
<comment type="caution">
    <text evidence="2">The sequence shown here is derived from an EMBL/GenBank/DDBJ whole genome shotgun (WGS) entry which is preliminary data.</text>
</comment>
<protein>
    <submittedName>
        <fullName evidence="2">Uncharacterized protein</fullName>
    </submittedName>
</protein>
<sequence length="78" mass="9042">MPTSFEKEMERLHKFFAEVETDKDSDFGNEDNEPGDILEENFSDHESFSENDTESEEEGDHGNEEMNNSEWFSSKDGV</sequence>
<dbReference type="OrthoDB" id="6466835at2759"/>
<evidence type="ECO:0000256" key="1">
    <source>
        <dbReference type="SAM" id="MobiDB-lite"/>
    </source>
</evidence>
<feature type="region of interest" description="Disordered" evidence="1">
    <location>
        <begin position="17"/>
        <end position="78"/>
    </location>
</feature>
<evidence type="ECO:0000313" key="2">
    <source>
        <dbReference type="EMBL" id="GBN51306.1"/>
    </source>
</evidence>
<feature type="compositionally biased region" description="Basic and acidic residues" evidence="1">
    <location>
        <begin position="17"/>
        <end position="26"/>
    </location>
</feature>
<dbReference type="AlphaFoldDB" id="A0A4Y2PMF7"/>
<name>A0A4Y2PMF7_ARAVE</name>
<gene>
    <name evidence="2" type="ORF">AVEN_109859_1</name>
</gene>
<dbReference type="Proteomes" id="UP000499080">
    <property type="component" value="Unassembled WGS sequence"/>
</dbReference>
<proteinExistence type="predicted"/>
<keyword evidence="3" id="KW-1185">Reference proteome</keyword>
<feature type="compositionally biased region" description="Acidic residues" evidence="1">
    <location>
        <begin position="49"/>
        <end position="59"/>
    </location>
</feature>
<feature type="compositionally biased region" description="Acidic residues" evidence="1">
    <location>
        <begin position="27"/>
        <end position="41"/>
    </location>
</feature>